<gene>
    <name evidence="1" type="ORF">SAMN05216372_10386</name>
</gene>
<proteinExistence type="predicted"/>
<dbReference type="AlphaFoldDB" id="A0A1I1U5T0"/>
<evidence type="ECO:0000313" key="1">
    <source>
        <dbReference type="EMBL" id="SFD66139.1"/>
    </source>
</evidence>
<protein>
    <submittedName>
        <fullName evidence="1">Uncharacterized protein</fullName>
    </submittedName>
</protein>
<dbReference type="EMBL" id="FOMO01000003">
    <property type="protein sequence ID" value="SFD66139.1"/>
    <property type="molecule type" value="Genomic_DNA"/>
</dbReference>
<reference evidence="2" key="1">
    <citation type="submission" date="2016-10" db="EMBL/GenBank/DDBJ databases">
        <authorList>
            <person name="Varghese N."/>
            <person name="Submissions S."/>
        </authorList>
    </citation>
    <scope>NUCLEOTIDE SEQUENCE [LARGE SCALE GENOMIC DNA]</scope>
    <source>
        <strain evidence="2">JCM 2783</strain>
    </source>
</reference>
<dbReference type="RefSeq" id="WP_093502701.1">
    <property type="nucleotide sequence ID" value="NZ_BSSG01000004.1"/>
</dbReference>
<keyword evidence="2" id="KW-1185">Reference proteome</keyword>
<organism evidence="1 2">
    <name type="scientific">Pseudomonas straminea</name>
    <dbReference type="NCBI Taxonomy" id="47882"/>
    <lineage>
        <taxon>Bacteria</taxon>
        <taxon>Pseudomonadati</taxon>
        <taxon>Pseudomonadota</taxon>
        <taxon>Gammaproteobacteria</taxon>
        <taxon>Pseudomonadales</taxon>
        <taxon>Pseudomonadaceae</taxon>
        <taxon>Phytopseudomonas</taxon>
    </lineage>
</organism>
<dbReference type="Proteomes" id="UP000243950">
    <property type="component" value="Unassembled WGS sequence"/>
</dbReference>
<sequence>MLKPSPKVVMLHARDSERALENLNRITGLRFSRWPESLVTTTATAAVADDQPRQGACDASAEVNQALA</sequence>
<accession>A0A1I1U5T0</accession>
<name>A0A1I1U5T0_PSEOC</name>
<evidence type="ECO:0000313" key="2">
    <source>
        <dbReference type="Proteomes" id="UP000243950"/>
    </source>
</evidence>